<feature type="region of interest" description="Disordered" evidence="1">
    <location>
        <begin position="57"/>
        <end position="78"/>
    </location>
</feature>
<dbReference type="Pfam" id="PF00144">
    <property type="entry name" value="Beta-lactamase"/>
    <property type="match status" value="1"/>
</dbReference>
<dbReference type="PANTHER" id="PTHR43283">
    <property type="entry name" value="BETA-LACTAMASE-RELATED"/>
    <property type="match status" value="1"/>
</dbReference>
<accession>A0A1H0F7G5</accession>
<keyword evidence="5" id="KW-1185">Reference proteome</keyword>
<evidence type="ECO:0000313" key="4">
    <source>
        <dbReference type="EMBL" id="SDN90574.1"/>
    </source>
</evidence>
<dbReference type="InterPro" id="IPR012338">
    <property type="entry name" value="Beta-lactam/transpept-like"/>
</dbReference>
<keyword evidence="2" id="KW-0732">Signal</keyword>
<gene>
    <name evidence="4" type="ORF">SAMN05192585_13826</name>
</gene>
<feature type="chain" id="PRO_5011484399" evidence="2">
    <location>
        <begin position="27"/>
        <end position="392"/>
    </location>
</feature>
<dbReference type="STRING" id="258515.SAMN05192585_13826"/>
<evidence type="ECO:0000256" key="2">
    <source>
        <dbReference type="SAM" id="SignalP"/>
    </source>
</evidence>
<evidence type="ECO:0000256" key="1">
    <source>
        <dbReference type="SAM" id="MobiDB-lite"/>
    </source>
</evidence>
<feature type="signal peptide" evidence="2">
    <location>
        <begin position="1"/>
        <end position="26"/>
    </location>
</feature>
<dbReference type="RefSeq" id="WP_092642709.1">
    <property type="nucleotide sequence ID" value="NZ_FNID01000038.1"/>
</dbReference>
<sequence>MKKLFVFLVSLITMMSITGCVNNAAAAVSSVEVSSVSSSEAASSAAVVESSVSAASEGSSQKAPWPTQEWSKASPKEQGLNPDILAKADARIAENYPNVYSLLVVRHGYLVYEKYYQGMSAENANPVYSVTKSVLSALTGIAIRERLITGIDQKVSELLPDYYKDIDDIRKKDITVKNVLTMSGGLESIDKDYYSFFSSPDWFAYTLKKPLVDKPGEKFVYNTGLTHFLSRIITNTSGISTKDFAQKYLFSQIGINAKNWDKDSTGCYGGGAGLYLTPQDMARFGYLYLNNGIWDGKQVIPAEWVKESSTKQISVENGVDYGYLFWMRKTTNTATGKDIFTYQADGAGGQKIIIFPEQNMVAVVTAGVNLSSKDGLDTQRIVADFVAQAVVE</sequence>
<evidence type="ECO:0000259" key="3">
    <source>
        <dbReference type="Pfam" id="PF00144"/>
    </source>
</evidence>
<evidence type="ECO:0000313" key="5">
    <source>
        <dbReference type="Proteomes" id="UP000199182"/>
    </source>
</evidence>
<dbReference type="Gene3D" id="3.40.710.10">
    <property type="entry name" value="DD-peptidase/beta-lactamase superfamily"/>
    <property type="match status" value="1"/>
</dbReference>
<name>A0A1H0F7G5_9FIRM</name>
<protein>
    <submittedName>
        <fullName evidence="4">CubicO group peptidase, beta-lactamase class C family</fullName>
    </submittedName>
</protein>
<dbReference type="InterPro" id="IPR001466">
    <property type="entry name" value="Beta-lactam-related"/>
</dbReference>
<dbReference type="Proteomes" id="UP000199182">
    <property type="component" value="Unassembled WGS sequence"/>
</dbReference>
<dbReference type="SUPFAM" id="SSF56601">
    <property type="entry name" value="beta-lactamase/transpeptidase-like"/>
    <property type="match status" value="1"/>
</dbReference>
<dbReference type="PANTHER" id="PTHR43283:SF7">
    <property type="entry name" value="BETA-LACTAMASE-RELATED DOMAIN-CONTAINING PROTEIN"/>
    <property type="match status" value="1"/>
</dbReference>
<dbReference type="PROSITE" id="PS51257">
    <property type="entry name" value="PROKAR_LIPOPROTEIN"/>
    <property type="match status" value="1"/>
</dbReference>
<dbReference type="AlphaFoldDB" id="A0A1H0F7G5"/>
<dbReference type="InterPro" id="IPR050789">
    <property type="entry name" value="Diverse_Enzym_Activities"/>
</dbReference>
<proteinExistence type="predicted"/>
<dbReference type="OrthoDB" id="9773047at2"/>
<reference evidence="4 5" key="1">
    <citation type="submission" date="2016-10" db="EMBL/GenBank/DDBJ databases">
        <authorList>
            <person name="de Groot N.N."/>
        </authorList>
    </citation>
    <scope>NUCLEOTIDE SEQUENCE [LARGE SCALE GENOMIC DNA]</scope>
    <source>
        <strain evidence="4 5">CGMCC 1.5012</strain>
    </source>
</reference>
<feature type="domain" description="Beta-lactamase-related" evidence="3">
    <location>
        <begin position="101"/>
        <end position="371"/>
    </location>
</feature>
<dbReference type="EMBL" id="FNID01000038">
    <property type="protein sequence ID" value="SDN90574.1"/>
    <property type="molecule type" value="Genomic_DNA"/>
</dbReference>
<organism evidence="4 5">
    <name type="scientific">Acetanaerobacterium elongatum</name>
    <dbReference type="NCBI Taxonomy" id="258515"/>
    <lineage>
        <taxon>Bacteria</taxon>
        <taxon>Bacillati</taxon>
        <taxon>Bacillota</taxon>
        <taxon>Clostridia</taxon>
        <taxon>Eubacteriales</taxon>
        <taxon>Oscillospiraceae</taxon>
        <taxon>Acetanaerobacterium</taxon>
    </lineage>
</organism>